<proteinExistence type="predicted"/>
<reference evidence="1 2" key="1">
    <citation type="journal article" date="2023" name="Genome Announc.">
        <title>Pan-Genome Analyses of the Genus Cohnella and Proposal of the Novel Species Cohnella silvisoli sp. nov., Isolated from Forest Soil.</title>
        <authorList>
            <person name="Wang C."/>
            <person name="Mao L."/>
            <person name="Bao G."/>
            <person name="Zhu H."/>
        </authorList>
    </citation>
    <scope>NUCLEOTIDE SEQUENCE [LARGE SCALE GENOMIC DNA]</scope>
    <source>
        <strain evidence="1 2">NL03-T5-1</strain>
    </source>
</reference>
<keyword evidence="2" id="KW-1185">Reference proteome</keyword>
<organism evidence="1 2">
    <name type="scientific">Cohnella silvisoli</name>
    <dbReference type="NCBI Taxonomy" id="2873699"/>
    <lineage>
        <taxon>Bacteria</taxon>
        <taxon>Bacillati</taxon>
        <taxon>Bacillota</taxon>
        <taxon>Bacilli</taxon>
        <taxon>Bacillales</taxon>
        <taxon>Paenibacillaceae</taxon>
        <taxon>Cohnella</taxon>
    </lineage>
</organism>
<dbReference type="RefSeq" id="WP_232189829.1">
    <property type="nucleotide sequence ID" value="NZ_JAIOAP010000023.1"/>
</dbReference>
<accession>A0ABV1L339</accession>
<protein>
    <submittedName>
        <fullName evidence="1">Uncharacterized protein</fullName>
    </submittedName>
</protein>
<name>A0ABV1L339_9BACL</name>
<evidence type="ECO:0000313" key="2">
    <source>
        <dbReference type="Proteomes" id="UP001493487"/>
    </source>
</evidence>
<dbReference type="EMBL" id="JASKHM010000024">
    <property type="protein sequence ID" value="MEQ4486748.1"/>
    <property type="molecule type" value="Genomic_DNA"/>
</dbReference>
<comment type="caution">
    <text evidence="1">The sequence shown here is derived from an EMBL/GenBank/DDBJ whole genome shotgun (WGS) entry which is preliminary data.</text>
</comment>
<dbReference type="Proteomes" id="UP001493487">
    <property type="component" value="Unassembled WGS sequence"/>
</dbReference>
<evidence type="ECO:0000313" key="1">
    <source>
        <dbReference type="EMBL" id="MEQ4486748.1"/>
    </source>
</evidence>
<gene>
    <name evidence="1" type="ORF">QJS35_30660</name>
</gene>
<sequence>MNPISMIRRITEHVTHIGFEMRMIDGMRKLARVGEFEWRNGVVAIRDLIRYEESTGRWIFPESFSERALRKISRTDSQGYRSISESAKGESVSC</sequence>